<comment type="caution">
    <text evidence="2">The sequence shown here is derived from an EMBL/GenBank/DDBJ whole genome shotgun (WGS) entry which is preliminary data.</text>
</comment>
<dbReference type="Proteomes" id="UP000566819">
    <property type="component" value="Unassembled WGS sequence"/>
</dbReference>
<evidence type="ECO:0000259" key="1">
    <source>
        <dbReference type="Pfam" id="PF01636"/>
    </source>
</evidence>
<accession>A0A8H4W5N8</accession>
<dbReference type="InterPro" id="IPR011009">
    <property type="entry name" value="Kinase-like_dom_sf"/>
</dbReference>
<dbReference type="OrthoDB" id="2831558at2759"/>
<name>A0A8H4W5N8_9HELO</name>
<organism evidence="2 3">
    <name type="scientific">Cudoniella acicularis</name>
    <dbReference type="NCBI Taxonomy" id="354080"/>
    <lineage>
        <taxon>Eukaryota</taxon>
        <taxon>Fungi</taxon>
        <taxon>Dikarya</taxon>
        <taxon>Ascomycota</taxon>
        <taxon>Pezizomycotina</taxon>
        <taxon>Leotiomycetes</taxon>
        <taxon>Helotiales</taxon>
        <taxon>Tricladiaceae</taxon>
        <taxon>Cudoniella</taxon>
    </lineage>
</organism>
<dbReference type="InterPro" id="IPR051678">
    <property type="entry name" value="AGP_Transferase"/>
</dbReference>
<protein>
    <recommendedName>
        <fullName evidence="1">Aminoglycoside phosphotransferase domain-containing protein</fullName>
    </recommendedName>
</protein>
<dbReference type="AlphaFoldDB" id="A0A8H4W5N8"/>
<evidence type="ECO:0000313" key="3">
    <source>
        <dbReference type="Proteomes" id="UP000566819"/>
    </source>
</evidence>
<gene>
    <name evidence="2" type="ORF">G7Y89_g3359</name>
</gene>
<dbReference type="PANTHER" id="PTHR21310:SF15">
    <property type="entry name" value="AMINOGLYCOSIDE PHOSPHOTRANSFERASE DOMAIN-CONTAINING PROTEIN"/>
    <property type="match status" value="1"/>
</dbReference>
<proteinExistence type="predicted"/>
<dbReference type="EMBL" id="JAAMPI010000162">
    <property type="protein sequence ID" value="KAF4634752.1"/>
    <property type="molecule type" value="Genomic_DNA"/>
</dbReference>
<evidence type="ECO:0000313" key="2">
    <source>
        <dbReference type="EMBL" id="KAF4634752.1"/>
    </source>
</evidence>
<dbReference type="InterPro" id="IPR002575">
    <property type="entry name" value="Aminoglycoside_PTrfase"/>
</dbReference>
<dbReference type="Gene3D" id="3.90.1200.10">
    <property type="match status" value="1"/>
</dbReference>
<dbReference type="Pfam" id="PF01636">
    <property type="entry name" value="APH"/>
    <property type="match status" value="1"/>
</dbReference>
<dbReference type="SUPFAM" id="SSF56112">
    <property type="entry name" value="Protein kinase-like (PK-like)"/>
    <property type="match status" value="1"/>
</dbReference>
<keyword evidence="3" id="KW-1185">Reference proteome</keyword>
<feature type="domain" description="Aminoglycoside phosphotransferase" evidence="1">
    <location>
        <begin position="137"/>
        <end position="371"/>
    </location>
</feature>
<reference evidence="2 3" key="1">
    <citation type="submission" date="2020-03" db="EMBL/GenBank/DDBJ databases">
        <title>Draft Genome Sequence of Cudoniella acicularis.</title>
        <authorList>
            <person name="Buettner E."/>
            <person name="Kellner H."/>
        </authorList>
    </citation>
    <scope>NUCLEOTIDE SEQUENCE [LARGE SCALE GENOMIC DNA]</scope>
    <source>
        <strain evidence="2 3">DSM 108380</strain>
    </source>
</reference>
<sequence length="490" mass="54119">MGDDSFAACIVGIGLMFRDSGDQPRLPLSETPPRPTVATATSAFPTLAAAVRTQIDMAATSHNHANYQARLDFVQNLLHERFSLKENAEITPIQYDPKCPFKYNNFVYRISLPVPITANQATKDEPQQPGCVPIPDGTRELIFRLTNPDTEGMNQTTRVENEVATIALASAALAGFVPHVVPSVYAWGSAAIESSQGWIIQELMPGAPVDESFDAMDLEQKRQIFAQMAKLLKSLQDYELPESIASFGGVTFDDTGRPISTAMTSVGAGPWSSYEASFKGRLEVALQKADANPYIKGWRANGVRQRLDAFVERGVPAQFEALGSKQDRVIIHADFTANNLLFDAISGRITALIDYDFACVSHPSYEFLRSFDGAGGQFRGWSSGEASEDMTVREAKLHGFPSPLPPATKDGVKWDVMKAWEDELEKLDVKRPRNIPGIDKVADVDTILRTILPWRVSNSDILRLQSEEVIIKCRNENEEQLVRLLSHLGF</sequence>
<dbReference type="PANTHER" id="PTHR21310">
    <property type="entry name" value="AMINOGLYCOSIDE PHOSPHOTRANSFERASE-RELATED-RELATED"/>
    <property type="match status" value="1"/>
</dbReference>